<reference evidence="1" key="1">
    <citation type="submission" date="2016-08" db="EMBL/GenBank/DDBJ databases">
        <authorList>
            <person name="Ngugi D.K."/>
            <person name="Miyake S."/>
            <person name="Stingl U."/>
        </authorList>
    </citation>
    <scope>NUCLEOTIDE SEQUENCE</scope>
    <source>
        <strain evidence="1">SCG-B11WGA-EpuloA1</strain>
    </source>
</reference>
<protein>
    <submittedName>
        <fullName evidence="1">Uncharacterized protein</fullName>
    </submittedName>
</protein>
<accession>A0ACC8XB69</accession>
<dbReference type="EMBL" id="LJDB01000061">
    <property type="protein sequence ID" value="ONI39704.1"/>
    <property type="molecule type" value="Genomic_DNA"/>
</dbReference>
<proteinExistence type="predicted"/>
<name>A0ACC8XB69_9FIRM</name>
<gene>
    <name evidence="1" type="ORF">AN396_07480</name>
</gene>
<dbReference type="Proteomes" id="UP000188605">
    <property type="component" value="Unassembled WGS sequence"/>
</dbReference>
<comment type="caution">
    <text evidence="1">The sequence shown here is derived from an EMBL/GenBank/DDBJ whole genome shotgun (WGS) entry which is preliminary data.</text>
</comment>
<evidence type="ECO:0000313" key="2">
    <source>
        <dbReference type="Proteomes" id="UP000188605"/>
    </source>
</evidence>
<sequence length="321" mass="37082">MNNQSSNFTMSQKTKMHPWQNDTLFKKIFRDKKELVLLCKGLTGQSNIKEDDIHITTLKENNAIYVQVRNDLSFIIGTDILLVEQQTNPNPNMPVRQASYYFNTLSELFGNAVFHLPKKQQIPRLILITFVNGDPKKIPKETLTLSDMFYKTNNTNNKQGQLKINVRYQNYIEVYVETIYLNNPANIEFLNQIPSLKGFATFTKAVKDYGKQGYSKEESVEKAIDYTINQNLLVDILLKEKEGVKTMVMAQITQEEWDTCNFQEGLQEGITEGLQKGITEGQQRERRKLIEAVLDVLSNEEIAPRFGLSIEEVEEIRKQKQ</sequence>
<keyword evidence="2" id="KW-1185">Reference proteome</keyword>
<organism evidence="1 2">
    <name type="scientific">Candidatus Epulonipiscium fishelsonii</name>
    <dbReference type="NCBI Taxonomy" id="77094"/>
    <lineage>
        <taxon>Bacteria</taxon>
        <taxon>Bacillati</taxon>
        <taxon>Bacillota</taxon>
        <taxon>Clostridia</taxon>
        <taxon>Lachnospirales</taxon>
        <taxon>Lachnospiraceae</taxon>
        <taxon>Candidatus Epulonipiscium</taxon>
    </lineage>
</organism>
<evidence type="ECO:0000313" key="1">
    <source>
        <dbReference type="EMBL" id="ONI39704.1"/>
    </source>
</evidence>